<protein>
    <submittedName>
        <fullName evidence="1">Nucleotidyltransferase substrate binding protein, HI0074 family</fullName>
    </submittedName>
</protein>
<dbReference type="STRING" id="226505.SAMN05444394_0206"/>
<keyword evidence="1" id="KW-0808">Transferase</keyword>
<dbReference type="Gene3D" id="1.20.120.330">
    <property type="entry name" value="Nucleotidyltransferases domain 2"/>
    <property type="match status" value="1"/>
</dbReference>
<organism evidence="1 2">
    <name type="scientific">Algoriphagus halophilus</name>
    <dbReference type="NCBI Taxonomy" id="226505"/>
    <lineage>
        <taxon>Bacteria</taxon>
        <taxon>Pseudomonadati</taxon>
        <taxon>Bacteroidota</taxon>
        <taxon>Cytophagia</taxon>
        <taxon>Cytophagales</taxon>
        <taxon>Cyclobacteriaceae</taxon>
        <taxon>Algoriphagus</taxon>
    </lineage>
</organism>
<sequence>MKTLPQTCEQCLEEYQVALEDLRSYIQRARKIGLTEFQARELIINFEVAHELALKVMTKYFEKQGKGPFSGSRDLTAEAFHADLIDDGKAWLDIVIDRIQYNPVYAIDTQDKFLDNIQHKYIHMLEKFEDVMSDKLN</sequence>
<name>A0A1N6D4P3_9BACT</name>
<keyword evidence="2" id="KW-1185">Reference proteome</keyword>
<dbReference type="RefSeq" id="WP_074222991.1">
    <property type="nucleotide sequence ID" value="NZ_FSRC01000001.1"/>
</dbReference>
<dbReference type="EMBL" id="FSRC01000001">
    <property type="protein sequence ID" value="SIN65761.1"/>
    <property type="molecule type" value="Genomic_DNA"/>
</dbReference>
<gene>
    <name evidence="1" type="ORF">SAMN05444394_0206</name>
</gene>
<dbReference type="SUPFAM" id="SSF81593">
    <property type="entry name" value="Nucleotidyltransferase substrate binding subunit/domain"/>
    <property type="match status" value="1"/>
</dbReference>
<accession>A0A1N6D4P3</accession>
<proteinExistence type="predicted"/>
<evidence type="ECO:0000313" key="1">
    <source>
        <dbReference type="EMBL" id="SIN65761.1"/>
    </source>
</evidence>
<dbReference type="Proteomes" id="UP000185221">
    <property type="component" value="Unassembled WGS sequence"/>
</dbReference>
<dbReference type="AlphaFoldDB" id="A0A1N6D4P3"/>
<dbReference type="OrthoDB" id="9810452at2"/>
<reference evidence="2" key="1">
    <citation type="submission" date="2016-11" db="EMBL/GenBank/DDBJ databases">
        <authorList>
            <person name="Varghese N."/>
            <person name="Submissions S."/>
        </authorList>
    </citation>
    <scope>NUCLEOTIDE SEQUENCE [LARGE SCALE GENOMIC DNA]</scope>
    <source>
        <strain evidence="2">DSM 15292</strain>
    </source>
</reference>
<dbReference type="InterPro" id="IPR010235">
    <property type="entry name" value="HepT"/>
</dbReference>
<dbReference type="GO" id="GO:0016740">
    <property type="term" value="F:transferase activity"/>
    <property type="evidence" value="ECO:0007669"/>
    <property type="project" value="UniProtKB-KW"/>
</dbReference>
<dbReference type="Pfam" id="PF08780">
    <property type="entry name" value="NTase_sub_bind"/>
    <property type="match status" value="1"/>
</dbReference>
<evidence type="ECO:0000313" key="2">
    <source>
        <dbReference type="Proteomes" id="UP000185221"/>
    </source>
</evidence>